<proteinExistence type="predicted"/>
<gene>
    <name evidence="1" type="ORF">ACFFUT_08645</name>
</gene>
<name>A0ABV5JEF1_9RHOB</name>
<organism evidence="1 2">
    <name type="scientific">Pseudohalocynthiibacter aestuariivivens</name>
    <dbReference type="NCBI Taxonomy" id="1591409"/>
    <lineage>
        <taxon>Bacteria</taxon>
        <taxon>Pseudomonadati</taxon>
        <taxon>Pseudomonadota</taxon>
        <taxon>Alphaproteobacteria</taxon>
        <taxon>Rhodobacterales</taxon>
        <taxon>Paracoccaceae</taxon>
        <taxon>Pseudohalocynthiibacter</taxon>
    </lineage>
</organism>
<comment type="caution">
    <text evidence="1">The sequence shown here is derived from an EMBL/GenBank/DDBJ whole genome shotgun (WGS) entry which is preliminary data.</text>
</comment>
<evidence type="ECO:0008006" key="3">
    <source>
        <dbReference type="Google" id="ProtNLM"/>
    </source>
</evidence>
<evidence type="ECO:0000313" key="2">
    <source>
        <dbReference type="Proteomes" id="UP001589683"/>
    </source>
</evidence>
<protein>
    <recommendedName>
        <fullName evidence="3">DUF4919 domain-containing protein</fullName>
    </recommendedName>
</protein>
<dbReference type="RefSeq" id="WP_213888707.1">
    <property type="nucleotide sequence ID" value="NZ_JAGFNU010000004.1"/>
</dbReference>
<sequence length="222" mass="24586">MTTLTQTFSNWRVALASLIVGLTAYPVIASEHLDQAIAHCLDISLEKRTVVEQLLSDGWEQASDDGVSAVSIFEADYSAINLVESGQLSDVSAQERHEGAVRYREKIERSTKRTLLRSIQSDPVEVRVTALVHKAGAFAIISELGRMIQCRLFLDHPAPLPTDLTGRSSLPELRLSDQSSKHTRGEGATFTEIVSIIPDSEAFSELMGFDPSFNLFLEVRRR</sequence>
<reference evidence="1 2" key="1">
    <citation type="submission" date="2024-09" db="EMBL/GenBank/DDBJ databases">
        <authorList>
            <person name="Sun Q."/>
            <person name="Mori K."/>
        </authorList>
    </citation>
    <scope>NUCLEOTIDE SEQUENCE [LARGE SCALE GENOMIC DNA]</scope>
    <source>
        <strain evidence="1 2">CECT 8726</strain>
    </source>
</reference>
<keyword evidence="2" id="KW-1185">Reference proteome</keyword>
<dbReference type="Proteomes" id="UP001589683">
    <property type="component" value="Unassembled WGS sequence"/>
</dbReference>
<accession>A0ABV5JEF1</accession>
<evidence type="ECO:0000313" key="1">
    <source>
        <dbReference type="EMBL" id="MFB9231851.1"/>
    </source>
</evidence>
<dbReference type="EMBL" id="JBHMEA010000033">
    <property type="protein sequence ID" value="MFB9231851.1"/>
    <property type="molecule type" value="Genomic_DNA"/>
</dbReference>